<dbReference type="InParanoid" id="A0A409YSS2"/>
<keyword evidence="7" id="KW-0689">Ribosomal protein</keyword>
<dbReference type="OrthoDB" id="10259236at2759"/>
<dbReference type="GO" id="GO:0019843">
    <property type="term" value="F:rRNA binding"/>
    <property type="evidence" value="ECO:0007669"/>
    <property type="project" value="UniProtKB-KW"/>
</dbReference>
<organism evidence="9 10">
    <name type="scientific">Panaeolus cyanescens</name>
    <dbReference type="NCBI Taxonomy" id="181874"/>
    <lineage>
        <taxon>Eukaryota</taxon>
        <taxon>Fungi</taxon>
        <taxon>Dikarya</taxon>
        <taxon>Basidiomycota</taxon>
        <taxon>Agaricomycotina</taxon>
        <taxon>Agaricomycetes</taxon>
        <taxon>Agaricomycetidae</taxon>
        <taxon>Agaricales</taxon>
        <taxon>Agaricineae</taxon>
        <taxon>Galeropsidaceae</taxon>
        <taxon>Panaeolus</taxon>
    </lineage>
</organism>
<evidence type="ECO:0000256" key="7">
    <source>
        <dbReference type="ARBA" id="ARBA00022980"/>
    </source>
</evidence>
<evidence type="ECO:0000313" key="10">
    <source>
        <dbReference type="Proteomes" id="UP000284842"/>
    </source>
</evidence>
<sequence>MFRINRDTCNLFYDGTCSATGEDRGWANVIHSAESAKRAEILTRQAINQQGGPTATTYDPLPVILKKTARCLEWSLIYPDPLRIVFIRQKVPRPLVRDTPSPTRSAGVVETAPSTGNTKVSCASCGYPSAKIRSYEWGQKAKRRKTTGTGRMRYLKDVSRRFKNGFRENTVAKKRASTKTDA</sequence>
<keyword evidence="4" id="KW-0863">Zinc-finger</keyword>
<evidence type="ECO:0000256" key="1">
    <source>
        <dbReference type="ARBA" id="ARBA00009805"/>
    </source>
</evidence>
<keyword evidence="8" id="KW-0687">Ribonucleoprotein</keyword>
<dbReference type="EMBL" id="NHTK01000709">
    <property type="protein sequence ID" value="PPR06067.1"/>
    <property type="molecule type" value="Genomic_DNA"/>
</dbReference>
<dbReference type="STRING" id="181874.A0A409YSS2"/>
<reference evidence="9 10" key="1">
    <citation type="journal article" date="2018" name="Evol. Lett.">
        <title>Horizontal gene cluster transfer increased hallucinogenic mushroom diversity.</title>
        <authorList>
            <person name="Reynolds H.T."/>
            <person name="Vijayakumar V."/>
            <person name="Gluck-Thaler E."/>
            <person name="Korotkin H.B."/>
            <person name="Matheny P.B."/>
            <person name="Slot J.C."/>
        </authorList>
    </citation>
    <scope>NUCLEOTIDE SEQUENCE [LARGE SCALE GENOMIC DNA]</scope>
    <source>
        <strain evidence="9 10">2629</strain>
    </source>
</reference>
<dbReference type="AlphaFoldDB" id="A0A409YSS2"/>
<evidence type="ECO:0000256" key="6">
    <source>
        <dbReference type="ARBA" id="ARBA00022884"/>
    </source>
</evidence>
<accession>A0A409YSS2</accession>
<evidence type="ECO:0000256" key="8">
    <source>
        <dbReference type="ARBA" id="ARBA00023274"/>
    </source>
</evidence>
<gene>
    <name evidence="9" type="ORF">CVT24_004225</name>
</gene>
<evidence type="ECO:0000313" key="9">
    <source>
        <dbReference type="EMBL" id="PPR06067.1"/>
    </source>
</evidence>
<dbReference type="GO" id="GO:0008270">
    <property type="term" value="F:zinc ion binding"/>
    <property type="evidence" value="ECO:0007669"/>
    <property type="project" value="UniProtKB-KW"/>
</dbReference>
<evidence type="ECO:0000256" key="4">
    <source>
        <dbReference type="ARBA" id="ARBA00022771"/>
    </source>
</evidence>
<keyword evidence="3" id="KW-0699">rRNA-binding</keyword>
<dbReference type="GO" id="GO:0022625">
    <property type="term" value="C:cytosolic large ribosomal subunit"/>
    <property type="evidence" value="ECO:0007669"/>
    <property type="project" value="TreeGrafter"/>
</dbReference>
<dbReference type="InterPro" id="IPR011332">
    <property type="entry name" value="Ribosomal_zn-bd"/>
</dbReference>
<evidence type="ECO:0000256" key="5">
    <source>
        <dbReference type="ARBA" id="ARBA00022833"/>
    </source>
</evidence>
<dbReference type="InterPro" id="IPR001569">
    <property type="entry name" value="Ribosomal_eL37"/>
</dbReference>
<evidence type="ECO:0008006" key="11">
    <source>
        <dbReference type="Google" id="ProtNLM"/>
    </source>
</evidence>
<comment type="similarity">
    <text evidence="1">Belongs to the eukaryotic ribosomal protein eL37 family.</text>
</comment>
<keyword evidence="6" id="KW-0694">RNA-binding</keyword>
<dbReference type="GO" id="GO:0003735">
    <property type="term" value="F:structural constituent of ribosome"/>
    <property type="evidence" value="ECO:0007669"/>
    <property type="project" value="InterPro"/>
</dbReference>
<dbReference type="PANTHER" id="PTHR10768">
    <property type="entry name" value="60S RIBOSOMAL PROTEIN L37"/>
    <property type="match status" value="1"/>
</dbReference>
<evidence type="ECO:0000256" key="2">
    <source>
        <dbReference type="ARBA" id="ARBA00022723"/>
    </source>
</evidence>
<keyword evidence="2" id="KW-0479">Metal-binding</keyword>
<protein>
    <recommendedName>
        <fullName evidence="11">60S ribosomal protein L37</fullName>
    </recommendedName>
</protein>
<evidence type="ECO:0000256" key="3">
    <source>
        <dbReference type="ARBA" id="ARBA00022730"/>
    </source>
</evidence>
<proteinExistence type="inferred from homology"/>
<dbReference type="InterPro" id="IPR011331">
    <property type="entry name" value="Ribosomal_eL37/eL43"/>
</dbReference>
<comment type="caution">
    <text evidence="9">The sequence shown here is derived from an EMBL/GenBank/DDBJ whole genome shotgun (WGS) entry which is preliminary data.</text>
</comment>
<dbReference type="Proteomes" id="UP000284842">
    <property type="component" value="Unassembled WGS sequence"/>
</dbReference>
<keyword evidence="5" id="KW-0862">Zinc</keyword>
<name>A0A409YSS2_9AGAR</name>
<keyword evidence="10" id="KW-1185">Reference proteome</keyword>
<dbReference type="SUPFAM" id="SSF57829">
    <property type="entry name" value="Zn-binding ribosomal proteins"/>
    <property type="match status" value="1"/>
</dbReference>
<dbReference type="Gene3D" id="2.20.25.30">
    <property type="match status" value="1"/>
</dbReference>
<dbReference type="PANTHER" id="PTHR10768:SF0">
    <property type="entry name" value="RIBOSOMAL PROTEIN L37"/>
    <property type="match status" value="1"/>
</dbReference>
<dbReference type="GO" id="GO:0006412">
    <property type="term" value="P:translation"/>
    <property type="evidence" value="ECO:0007669"/>
    <property type="project" value="InterPro"/>
</dbReference>
<dbReference type="Pfam" id="PF01907">
    <property type="entry name" value="Ribosomal_L37e"/>
    <property type="match status" value="1"/>
</dbReference>